<dbReference type="PANTHER" id="PTHR13738:SF1">
    <property type="entry name" value="TROPONIN I"/>
    <property type="match status" value="1"/>
</dbReference>
<reference evidence="3" key="2">
    <citation type="submission" date="2015-02" db="UniProtKB">
        <authorList>
            <consortium name="EnsemblMetazoa"/>
        </authorList>
    </citation>
    <scope>IDENTIFICATION</scope>
</reference>
<dbReference type="InterPro" id="IPR038077">
    <property type="entry name" value="Troponin_sf"/>
</dbReference>
<dbReference type="Gene3D" id="1.20.5.350">
    <property type="match status" value="1"/>
</dbReference>
<dbReference type="Proteomes" id="UP000014500">
    <property type="component" value="Unassembled WGS sequence"/>
</dbReference>
<keyword evidence="4" id="KW-1185">Reference proteome</keyword>
<feature type="compositionally biased region" description="Basic and acidic residues" evidence="2">
    <location>
        <begin position="24"/>
        <end position="51"/>
    </location>
</feature>
<dbReference type="STRING" id="126957.T1JM14"/>
<dbReference type="GO" id="GO:0006936">
    <property type="term" value="P:muscle contraction"/>
    <property type="evidence" value="ECO:0007669"/>
    <property type="project" value="TreeGrafter"/>
</dbReference>
<dbReference type="InterPro" id="IPR050875">
    <property type="entry name" value="Troponin_I"/>
</dbReference>
<comment type="similarity">
    <text evidence="1">Belongs to the troponin I family.</text>
</comment>
<evidence type="ECO:0000313" key="4">
    <source>
        <dbReference type="Proteomes" id="UP000014500"/>
    </source>
</evidence>
<dbReference type="EnsemblMetazoa" id="SMAR014894-RA">
    <property type="protein sequence ID" value="SMAR014894-PA"/>
    <property type="gene ID" value="SMAR014894"/>
</dbReference>
<dbReference type="InterPro" id="IPR001978">
    <property type="entry name" value="Troponin"/>
</dbReference>
<evidence type="ECO:0000256" key="1">
    <source>
        <dbReference type="ARBA" id="ARBA00009930"/>
    </source>
</evidence>
<dbReference type="AlphaFoldDB" id="T1JM14"/>
<protein>
    <recommendedName>
        <fullName evidence="5">Troponin I</fullName>
    </recommendedName>
</protein>
<name>T1JM14_STRMM</name>
<proteinExistence type="inferred from homology"/>
<organism evidence="3 4">
    <name type="scientific">Strigamia maritima</name>
    <name type="common">European centipede</name>
    <name type="synonym">Geophilus maritimus</name>
    <dbReference type="NCBI Taxonomy" id="126957"/>
    <lineage>
        <taxon>Eukaryota</taxon>
        <taxon>Metazoa</taxon>
        <taxon>Ecdysozoa</taxon>
        <taxon>Arthropoda</taxon>
        <taxon>Myriapoda</taxon>
        <taxon>Chilopoda</taxon>
        <taxon>Pleurostigmophora</taxon>
        <taxon>Geophilomorpha</taxon>
        <taxon>Linotaeniidae</taxon>
        <taxon>Strigamia</taxon>
    </lineage>
</organism>
<evidence type="ECO:0000256" key="2">
    <source>
        <dbReference type="SAM" id="MobiDB-lite"/>
    </source>
</evidence>
<dbReference type="SUPFAM" id="SSF90250">
    <property type="entry name" value="Troponin coil-coiled subunits"/>
    <property type="match status" value="1"/>
</dbReference>
<accession>T1JM14</accession>
<dbReference type="Pfam" id="PF00992">
    <property type="entry name" value="Troponin"/>
    <property type="match status" value="1"/>
</dbReference>
<reference evidence="4" key="1">
    <citation type="submission" date="2011-05" db="EMBL/GenBank/DDBJ databases">
        <authorList>
            <person name="Richards S.R."/>
            <person name="Qu J."/>
            <person name="Jiang H."/>
            <person name="Jhangiani S.N."/>
            <person name="Agravi P."/>
            <person name="Goodspeed R."/>
            <person name="Gross S."/>
            <person name="Mandapat C."/>
            <person name="Jackson L."/>
            <person name="Mathew T."/>
            <person name="Pu L."/>
            <person name="Thornton R."/>
            <person name="Saada N."/>
            <person name="Wilczek-Boney K.B."/>
            <person name="Lee S."/>
            <person name="Kovar C."/>
            <person name="Wu Y."/>
            <person name="Scherer S.E."/>
            <person name="Worley K.C."/>
            <person name="Muzny D.M."/>
            <person name="Gibbs R."/>
        </authorList>
    </citation>
    <scope>NUCLEOTIDE SEQUENCE</scope>
    <source>
        <strain evidence="4">Brora</strain>
    </source>
</reference>
<feature type="region of interest" description="Disordered" evidence="2">
    <location>
        <begin position="17"/>
        <end position="65"/>
    </location>
</feature>
<dbReference type="PANTHER" id="PTHR13738">
    <property type="entry name" value="TROPONIN I"/>
    <property type="match status" value="1"/>
</dbReference>
<dbReference type="EMBL" id="JH432114">
    <property type="status" value="NOT_ANNOTATED_CDS"/>
    <property type="molecule type" value="Genomic_DNA"/>
</dbReference>
<dbReference type="HOGENOM" id="CLU_1808650_0_0_1"/>
<dbReference type="GO" id="GO:0005861">
    <property type="term" value="C:troponin complex"/>
    <property type="evidence" value="ECO:0007669"/>
    <property type="project" value="InterPro"/>
</dbReference>
<dbReference type="eggNOG" id="KOG3977">
    <property type="taxonomic scope" value="Eukaryota"/>
</dbReference>
<evidence type="ECO:0000313" key="3">
    <source>
        <dbReference type="EnsemblMetazoa" id="SMAR014894-PA"/>
    </source>
</evidence>
<sequence>MNVVSVTPATSSVFVSSSESAIKMGDEERKKREEKERKKAEVRKRLEESAKAKKPKKGGFMTPERKKKLRVLLRKMAAEQLKAEQEKRAQERRKIIKERCGNPKAIDGANEGKYQRVRINAVQRWSNLRKSTPIVFLKYIIFI</sequence>
<evidence type="ECO:0008006" key="5">
    <source>
        <dbReference type="Google" id="ProtNLM"/>
    </source>
</evidence>